<dbReference type="GO" id="GO:0016787">
    <property type="term" value="F:hydrolase activity"/>
    <property type="evidence" value="ECO:0007669"/>
    <property type="project" value="UniProtKB-KW"/>
</dbReference>
<dbReference type="STRING" id="1423351.A0A074S5D2"/>
<gene>
    <name evidence="2" type="ORF">V565_050960</name>
</gene>
<dbReference type="Proteomes" id="UP000027456">
    <property type="component" value="Unassembled WGS sequence"/>
</dbReference>
<keyword evidence="2" id="KW-0378">Hydrolase</keyword>
<dbReference type="OrthoDB" id="294702at2759"/>
<dbReference type="InterPro" id="IPR000073">
    <property type="entry name" value="AB_hydrolase_1"/>
</dbReference>
<keyword evidence="3" id="KW-1185">Reference proteome</keyword>
<comment type="caution">
    <text evidence="2">The sequence shown here is derived from an EMBL/GenBank/DDBJ whole genome shotgun (WGS) entry which is preliminary data.</text>
</comment>
<evidence type="ECO:0000313" key="3">
    <source>
        <dbReference type="Proteomes" id="UP000027456"/>
    </source>
</evidence>
<dbReference type="HOGENOM" id="CLU_826790_0_0_1"/>
<dbReference type="SUPFAM" id="SSF53474">
    <property type="entry name" value="alpha/beta-Hydrolases"/>
    <property type="match status" value="1"/>
</dbReference>
<evidence type="ECO:0000259" key="1">
    <source>
        <dbReference type="Pfam" id="PF12697"/>
    </source>
</evidence>
<proteinExistence type="predicted"/>
<feature type="domain" description="AB hydrolase-1" evidence="1">
    <location>
        <begin position="58"/>
        <end position="331"/>
    </location>
</feature>
<sequence length="353" mass="38554">MSDNNPVDPQELIKRPEYNQVITCSRTNTLVKFAETGVTHKETLLFVVPSFCSRLIGAPLLSLLADYYCMRIISLDRPGCGGTPQCSLKDRLAIASDNTRSVLEHLNVAAEKTAILTHSAGSVFTLHLLDRHPDLFPKNPRVFVTSGWVPVSVSGQMGLGYVPSVLVSSFHYVLSAGLPIANSVGASLAFSQGIFSGVDTEALMPPDVIPRPAAVPGAAHPKHTLRVPKNVYDAILEHVTRHEPTQGISDDYLLCLGRGEGSIDPDWFTSTVNNISHAFRQRAGKVYFRLWWGEKDGLIPIKGQRWYANLLKDQGDIFEVNEVQLPNAGHDDLLGLAGVMYPIFEEAKATLGA</sequence>
<name>A0A074S5D2_9AGAM</name>
<evidence type="ECO:0000313" key="2">
    <source>
        <dbReference type="EMBL" id="KEP52088.1"/>
    </source>
</evidence>
<accession>A0A074S5D2</accession>
<protein>
    <submittedName>
        <fullName evidence="2">Alpha/beta hydrolase family protein</fullName>
    </submittedName>
</protein>
<dbReference type="Pfam" id="PF12697">
    <property type="entry name" value="Abhydrolase_6"/>
    <property type="match status" value="1"/>
</dbReference>
<dbReference type="EMBL" id="AZST01000125">
    <property type="protein sequence ID" value="KEP52088.1"/>
    <property type="molecule type" value="Genomic_DNA"/>
</dbReference>
<reference evidence="2 3" key="1">
    <citation type="submission" date="2013-12" db="EMBL/GenBank/DDBJ databases">
        <authorList>
            <person name="Cubeta M."/>
            <person name="Pakala S."/>
            <person name="Fedorova N."/>
            <person name="Thomas E."/>
            <person name="Dean R."/>
            <person name="Jabaji S."/>
            <person name="Neate S."/>
            <person name="Toda T."/>
            <person name="Tavantzis S."/>
            <person name="Vilgalys R."/>
            <person name="Bharathan N."/>
            <person name="Pakala S."/>
            <person name="Losada L.S."/>
            <person name="Zafar N."/>
            <person name="Nierman W."/>
        </authorList>
    </citation>
    <scope>NUCLEOTIDE SEQUENCE [LARGE SCALE GENOMIC DNA]</scope>
    <source>
        <strain evidence="2 3">123E</strain>
    </source>
</reference>
<dbReference type="AlphaFoldDB" id="A0A074S5D2"/>
<organism evidence="2 3">
    <name type="scientific">Rhizoctonia solani 123E</name>
    <dbReference type="NCBI Taxonomy" id="1423351"/>
    <lineage>
        <taxon>Eukaryota</taxon>
        <taxon>Fungi</taxon>
        <taxon>Dikarya</taxon>
        <taxon>Basidiomycota</taxon>
        <taxon>Agaricomycotina</taxon>
        <taxon>Agaricomycetes</taxon>
        <taxon>Cantharellales</taxon>
        <taxon>Ceratobasidiaceae</taxon>
        <taxon>Rhizoctonia</taxon>
    </lineage>
</organism>
<dbReference type="Gene3D" id="3.40.50.1820">
    <property type="entry name" value="alpha/beta hydrolase"/>
    <property type="match status" value="1"/>
</dbReference>
<dbReference type="InterPro" id="IPR029058">
    <property type="entry name" value="AB_hydrolase_fold"/>
</dbReference>